<accession>A0A1I2ETX7</accession>
<name>A0A1I2ETX7_9BACT</name>
<keyword evidence="1" id="KW-0175">Coiled coil</keyword>
<dbReference type="Proteomes" id="UP000199513">
    <property type="component" value="Unassembled WGS sequence"/>
</dbReference>
<dbReference type="STRING" id="1003.SAMN04488541_101153"/>
<gene>
    <name evidence="3" type="ORF">SAMN04488541_101153</name>
</gene>
<evidence type="ECO:0000256" key="2">
    <source>
        <dbReference type="SAM" id="SignalP"/>
    </source>
</evidence>
<protein>
    <submittedName>
        <fullName evidence="3">Uncharacterized protein</fullName>
    </submittedName>
</protein>
<evidence type="ECO:0000313" key="3">
    <source>
        <dbReference type="EMBL" id="SFE96594.1"/>
    </source>
</evidence>
<sequence length="234" mass="26851">MKKVYFLVSIFFISSTSLIYAQLIRETSASMSLGHNNAIMLELDYADASKVLEVFNKYVNDFKAKTKTKKGELFADNALIKSIGGNNTIDIYARAEKGMNKAVLTVWFDLGGAYLSSRSHPDKYLEAEKWLNEFAKIMVKKGIEDELKAEQKKLSELENDLKNLTRDKEKLERNITSDEKSIKDMENKIAQTKQNIEKSKQDIITNLDQQRNKNDEIERQKEVIKKVEAKLKGN</sequence>
<dbReference type="OrthoDB" id="1493166at2"/>
<proteinExistence type="predicted"/>
<dbReference type="AlphaFoldDB" id="A0A1I2ETX7"/>
<organism evidence="3 4">
    <name type="scientific">Thermoflexibacter ruber</name>
    <dbReference type="NCBI Taxonomy" id="1003"/>
    <lineage>
        <taxon>Bacteria</taxon>
        <taxon>Pseudomonadati</taxon>
        <taxon>Bacteroidota</taxon>
        <taxon>Cytophagia</taxon>
        <taxon>Cytophagales</taxon>
        <taxon>Thermoflexibacteraceae</taxon>
        <taxon>Thermoflexibacter</taxon>
    </lineage>
</organism>
<feature type="chain" id="PRO_5011612287" evidence="2">
    <location>
        <begin position="22"/>
        <end position="234"/>
    </location>
</feature>
<feature type="coiled-coil region" evidence="1">
    <location>
        <begin position="140"/>
        <end position="230"/>
    </location>
</feature>
<keyword evidence="2" id="KW-0732">Signal</keyword>
<dbReference type="EMBL" id="FONY01000011">
    <property type="protein sequence ID" value="SFE96594.1"/>
    <property type="molecule type" value="Genomic_DNA"/>
</dbReference>
<keyword evidence="4" id="KW-1185">Reference proteome</keyword>
<feature type="signal peptide" evidence="2">
    <location>
        <begin position="1"/>
        <end position="21"/>
    </location>
</feature>
<dbReference type="RefSeq" id="WP_091542820.1">
    <property type="nucleotide sequence ID" value="NZ_FONY01000011.1"/>
</dbReference>
<evidence type="ECO:0000256" key="1">
    <source>
        <dbReference type="SAM" id="Coils"/>
    </source>
</evidence>
<evidence type="ECO:0000313" key="4">
    <source>
        <dbReference type="Proteomes" id="UP000199513"/>
    </source>
</evidence>
<reference evidence="3 4" key="1">
    <citation type="submission" date="2016-10" db="EMBL/GenBank/DDBJ databases">
        <authorList>
            <person name="de Groot N.N."/>
        </authorList>
    </citation>
    <scope>NUCLEOTIDE SEQUENCE [LARGE SCALE GENOMIC DNA]</scope>
    <source>
        <strain>GEY</strain>
        <strain evidence="4">DSM 9560</strain>
    </source>
</reference>